<dbReference type="AlphaFoldDB" id="A0AAN7UYW9"/>
<evidence type="ECO:0000313" key="2">
    <source>
        <dbReference type="Proteomes" id="UP001305414"/>
    </source>
</evidence>
<evidence type="ECO:0000313" key="1">
    <source>
        <dbReference type="EMBL" id="KAK5635306.1"/>
    </source>
</evidence>
<organism evidence="1 2">
    <name type="scientific">Xylaria bambusicola</name>
    <dbReference type="NCBI Taxonomy" id="326684"/>
    <lineage>
        <taxon>Eukaryota</taxon>
        <taxon>Fungi</taxon>
        <taxon>Dikarya</taxon>
        <taxon>Ascomycota</taxon>
        <taxon>Pezizomycotina</taxon>
        <taxon>Sordariomycetes</taxon>
        <taxon>Xylariomycetidae</taxon>
        <taxon>Xylariales</taxon>
        <taxon>Xylariaceae</taxon>
        <taxon>Xylaria</taxon>
    </lineage>
</organism>
<gene>
    <name evidence="1" type="ORF">RRF57_011018</name>
</gene>
<reference evidence="1 2" key="1">
    <citation type="submission" date="2023-10" db="EMBL/GenBank/DDBJ databases">
        <title>Draft genome sequence of Xylaria bambusicola isolate GMP-LS, the root and basal stem rot pathogen of sugarcane in Indonesia.</title>
        <authorList>
            <person name="Selvaraj P."/>
            <person name="Muralishankar V."/>
            <person name="Muruganantham S."/>
            <person name="Sp S."/>
            <person name="Haryani S."/>
            <person name="Lau K.J.X."/>
            <person name="Naqvi N.I."/>
        </authorList>
    </citation>
    <scope>NUCLEOTIDE SEQUENCE [LARGE SCALE GENOMIC DNA]</scope>
    <source>
        <strain evidence="1">GMP-LS</strain>
    </source>
</reference>
<dbReference type="EMBL" id="JAWHQM010000051">
    <property type="protein sequence ID" value="KAK5635306.1"/>
    <property type="molecule type" value="Genomic_DNA"/>
</dbReference>
<sequence length="82" mass="8524">MAQAVIGIAVQALKEITSLTTGKTHGVAFSSQYSPGLRFIFSLLPSLLKAAIVSNTPSGTPLGICSNIDMFNNILGSQENGN</sequence>
<name>A0AAN7UYW9_9PEZI</name>
<protein>
    <submittedName>
        <fullName evidence="1">Uncharacterized protein</fullName>
    </submittedName>
</protein>
<comment type="caution">
    <text evidence="1">The sequence shown here is derived from an EMBL/GenBank/DDBJ whole genome shotgun (WGS) entry which is preliminary data.</text>
</comment>
<keyword evidence="2" id="KW-1185">Reference proteome</keyword>
<accession>A0AAN7UYW9</accession>
<dbReference type="Proteomes" id="UP001305414">
    <property type="component" value="Unassembled WGS sequence"/>
</dbReference>
<proteinExistence type="predicted"/>